<evidence type="ECO:0000256" key="12">
    <source>
        <dbReference type="SAM" id="MobiDB-lite"/>
    </source>
</evidence>
<dbReference type="GO" id="GO:0008270">
    <property type="term" value="F:zinc ion binding"/>
    <property type="evidence" value="ECO:0007669"/>
    <property type="project" value="UniProtKB-KW"/>
</dbReference>
<evidence type="ECO:0008006" key="17">
    <source>
        <dbReference type="Google" id="ProtNLM"/>
    </source>
</evidence>
<dbReference type="SMART" id="SM00326">
    <property type="entry name" value="SH3"/>
    <property type="match status" value="1"/>
</dbReference>
<evidence type="ECO:0000256" key="8">
    <source>
        <dbReference type="ARBA" id="ARBA00022833"/>
    </source>
</evidence>
<dbReference type="InterPro" id="IPR001611">
    <property type="entry name" value="Leu-rich_rpt"/>
</dbReference>
<dbReference type="GO" id="GO:0005829">
    <property type="term" value="C:cytosol"/>
    <property type="evidence" value="ECO:0007669"/>
    <property type="project" value="TreeGrafter"/>
</dbReference>
<keyword evidence="5" id="KW-0479">Metal-binding</keyword>
<dbReference type="InterPro" id="IPR032675">
    <property type="entry name" value="LRR_dom_sf"/>
</dbReference>
<keyword evidence="16" id="KW-1185">Reference proteome</keyword>
<protein>
    <recommendedName>
        <fullName evidence="17">SH3 domain-containing protein</fullName>
    </recommendedName>
</protein>
<name>A0A1Q9DHF2_SYMMI</name>
<dbReference type="OrthoDB" id="408873at2759"/>
<evidence type="ECO:0000259" key="13">
    <source>
        <dbReference type="PROSITE" id="PS50002"/>
    </source>
</evidence>
<dbReference type="SUPFAM" id="SSF50044">
    <property type="entry name" value="SH3-domain"/>
    <property type="match status" value="1"/>
</dbReference>
<dbReference type="PROSITE" id="PS50089">
    <property type="entry name" value="ZF_RING_2"/>
    <property type="match status" value="1"/>
</dbReference>
<feature type="region of interest" description="Disordered" evidence="12">
    <location>
        <begin position="228"/>
        <end position="291"/>
    </location>
</feature>
<evidence type="ECO:0000259" key="14">
    <source>
        <dbReference type="PROSITE" id="PS50089"/>
    </source>
</evidence>
<gene>
    <name evidence="15" type="ORF">AK812_SmicGene23330</name>
</gene>
<dbReference type="InterPro" id="IPR036028">
    <property type="entry name" value="SH3-like_dom_sf"/>
</dbReference>
<evidence type="ECO:0000256" key="5">
    <source>
        <dbReference type="ARBA" id="ARBA00022723"/>
    </source>
</evidence>
<evidence type="ECO:0000256" key="7">
    <source>
        <dbReference type="ARBA" id="ARBA00022771"/>
    </source>
</evidence>
<dbReference type="Gene3D" id="3.80.10.10">
    <property type="entry name" value="Ribonuclease Inhibitor"/>
    <property type="match status" value="1"/>
</dbReference>
<dbReference type="GO" id="GO:0006913">
    <property type="term" value="P:nucleocytoplasmic transport"/>
    <property type="evidence" value="ECO:0007669"/>
    <property type="project" value="TreeGrafter"/>
</dbReference>
<dbReference type="EMBL" id="LSRX01000535">
    <property type="protein sequence ID" value="OLP94606.1"/>
    <property type="molecule type" value="Genomic_DNA"/>
</dbReference>
<dbReference type="InterPro" id="IPR001841">
    <property type="entry name" value="Znf_RING"/>
</dbReference>
<feature type="compositionally biased region" description="Polar residues" evidence="12">
    <location>
        <begin position="478"/>
        <end position="492"/>
    </location>
</feature>
<dbReference type="PANTHER" id="PTHR24113:SF12">
    <property type="entry name" value="RAN GTPASE-ACTIVATING PROTEIN 1"/>
    <property type="match status" value="1"/>
</dbReference>
<accession>A0A1Q9DHF2</accession>
<evidence type="ECO:0000256" key="1">
    <source>
        <dbReference type="ARBA" id="ARBA00008649"/>
    </source>
</evidence>
<dbReference type="CDD" id="cd00174">
    <property type="entry name" value="SH3"/>
    <property type="match status" value="1"/>
</dbReference>
<evidence type="ECO:0000256" key="10">
    <source>
        <dbReference type="PROSITE-ProRule" id="PRU00175"/>
    </source>
</evidence>
<dbReference type="Proteomes" id="UP000186817">
    <property type="component" value="Unassembled WGS sequence"/>
</dbReference>
<dbReference type="PANTHER" id="PTHR24113">
    <property type="entry name" value="RAN GTPASE-ACTIVATING PROTEIN 1"/>
    <property type="match status" value="1"/>
</dbReference>
<evidence type="ECO:0000256" key="4">
    <source>
        <dbReference type="ARBA" id="ARBA00022614"/>
    </source>
</evidence>
<dbReference type="Gene3D" id="2.30.30.40">
    <property type="entry name" value="SH3 Domains"/>
    <property type="match status" value="1"/>
</dbReference>
<keyword evidence="8" id="KW-0862">Zinc</keyword>
<evidence type="ECO:0000256" key="6">
    <source>
        <dbReference type="ARBA" id="ARBA00022737"/>
    </source>
</evidence>
<evidence type="ECO:0000313" key="15">
    <source>
        <dbReference type="EMBL" id="OLP94606.1"/>
    </source>
</evidence>
<dbReference type="GO" id="GO:0005634">
    <property type="term" value="C:nucleus"/>
    <property type="evidence" value="ECO:0007669"/>
    <property type="project" value="TreeGrafter"/>
</dbReference>
<comment type="similarity">
    <text evidence="1">Belongs to the SH3RF family.</text>
</comment>
<keyword evidence="7 10" id="KW-0863">Zinc-finger</keyword>
<evidence type="ECO:0000256" key="3">
    <source>
        <dbReference type="ARBA" id="ARBA00022468"/>
    </source>
</evidence>
<dbReference type="GO" id="GO:0005096">
    <property type="term" value="F:GTPase activator activity"/>
    <property type="evidence" value="ECO:0007669"/>
    <property type="project" value="UniProtKB-KW"/>
</dbReference>
<dbReference type="Pfam" id="PF00097">
    <property type="entry name" value="zf-C3HC4"/>
    <property type="match status" value="1"/>
</dbReference>
<sequence length="595" mass="66226">MFKTFCFFSYGGDLTLKLANCQSLRTWQYRLVHARQTVEAAKFTTLLKQETLTFEEVDFSQCNLTSDTLKVVLEICKRCPKLKVLKLFKNQLDDSGAEGLAEMLGRKPAIEEVHLSHNLFTAAGCRCLVEACERVRPEKCQPLWLRLEQNNVADPETVCDELVRDFSVCKRSDEVRCTVRVCVNKKKVHIPFFHLQRTPTTFVSRAEREAQAKQAAAAKARPVPIVRTISAKSNATPKVPKPSAWGAQGARPAPAEDSPETQSGYPSLGDKSGPVPTPETEVPKLEDAKTPSWKAGCRTSIVLDGMGKRRTMPEQLEVANAAFICTLCRFVMVKPVITRCSHLFCGDCFHQYARNQVELHKSQKMQTGPVPQIRCPFPECKDLLKKSDVGPLTDGGALQRLRNNLRIRCVHHQEHYKYEFGKDAERLFQEQGMSCEWSGPPGAYEEHMAGCPIENFLKSQDEAKAKAGDEVNVADDATLSTDTTNNESTRSQYEAEPEPEDSVTVLDGSAPVLQDSNKVDLTDDSEVRVAVYDYTPAEGVEGQIAICKGDLLKVFKVTETGWAAGVKTCRETKADIGEVGWFPAGYLAEELEEHL</sequence>
<keyword evidence="3" id="KW-0343">GTPase activation</keyword>
<dbReference type="InterPro" id="IPR001452">
    <property type="entry name" value="SH3_domain"/>
</dbReference>
<keyword evidence="4" id="KW-0433">Leucine-rich repeat</keyword>
<dbReference type="AlphaFoldDB" id="A0A1Q9DHF2"/>
<comment type="caution">
    <text evidence="15">The sequence shown here is derived from an EMBL/GenBank/DDBJ whole genome shotgun (WGS) entry which is preliminary data.</text>
</comment>
<evidence type="ECO:0000256" key="2">
    <source>
        <dbReference type="ARBA" id="ARBA00022443"/>
    </source>
</evidence>
<keyword evidence="6" id="KW-0677">Repeat</keyword>
<evidence type="ECO:0000313" key="16">
    <source>
        <dbReference type="Proteomes" id="UP000186817"/>
    </source>
</evidence>
<dbReference type="Pfam" id="PF13516">
    <property type="entry name" value="LRR_6"/>
    <property type="match status" value="1"/>
</dbReference>
<dbReference type="GO" id="GO:0031267">
    <property type="term" value="F:small GTPase binding"/>
    <property type="evidence" value="ECO:0007669"/>
    <property type="project" value="TreeGrafter"/>
</dbReference>
<dbReference type="Pfam" id="PF07653">
    <property type="entry name" value="SH3_2"/>
    <property type="match status" value="1"/>
</dbReference>
<dbReference type="SUPFAM" id="SSF57850">
    <property type="entry name" value="RING/U-box"/>
    <property type="match status" value="1"/>
</dbReference>
<evidence type="ECO:0000256" key="11">
    <source>
        <dbReference type="PROSITE-ProRule" id="PRU00192"/>
    </source>
</evidence>
<keyword evidence="9" id="KW-0832">Ubl conjugation</keyword>
<dbReference type="InterPro" id="IPR027038">
    <property type="entry name" value="RanGap"/>
</dbReference>
<dbReference type="PROSITE" id="PS50002">
    <property type="entry name" value="SH3"/>
    <property type="match status" value="1"/>
</dbReference>
<dbReference type="InterPro" id="IPR018957">
    <property type="entry name" value="Znf_C3HC4_RING-type"/>
</dbReference>
<proteinExistence type="inferred from homology"/>
<dbReference type="SUPFAM" id="SSF52047">
    <property type="entry name" value="RNI-like"/>
    <property type="match status" value="1"/>
</dbReference>
<dbReference type="GO" id="GO:0048471">
    <property type="term" value="C:perinuclear region of cytoplasm"/>
    <property type="evidence" value="ECO:0007669"/>
    <property type="project" value="TreeGrafter"/>
</dbReference>
<feature type="domain" description="RING-type" evidence="14">
    <location>
        <begin position="325"/>
        <end position="379"/>
    </location>
</feature>
<feature type="domain" description="SH3" evidence="13">
    <location>
        <begin position="523"/>
        <end position="592"/>
    </location>
</feature>
<reference evidence="15 16" key="1">
    <citation type="submission" date="2016-02" db="EMBL/GenBank/DDBJ databases">
        <title>Genome analysis of coral dinoflagellate symbionts highlights evolutionary adaptations to a symbiotic lifestyle.</title>
        <authorList>
            <person name="Aranda M."/>
            <person name="Li Y."/>
            <person name="Liew Y.J."/>
            <person name="Baumgarten S."/>
            <person name="Simakov O."/>
            <person name="Wilson M."/>
            <person name="Piel J."/>
            <person name="Ashoor H."/>
            <person name="Bougouffa S."/>
            <person name="Bajic V.B."/>
            <person name="Ryu T."/>
            <person name="Ravasi T."/>
            <person name="Bayer T."/>
            <person name="Micklem G."/>
            <person name="Kim H."/>
            <person name="Bhak J."/>
            <person name="Lajeunesse T.C."/>
            <person name="Voolstra C.R."/>
        </authorList>
    </citation>
    <scope>NUCLEOTIDE SEQUENCE [LARGE SCALE GENOMIC DNA]</scope>
    <source>
        <strain evidence="15 16">CCMP2467</strain>
    </source>
</reference>
<feature type="region of interest" description="Disordered" evidence="12">
    <location>
        <begin position="467"/>
        <end position="502"/>
    </location>
</feature>
<dbReference type="InterPro" id="IPR013083">
    <property type="entry name" value="Znf_RING/FYVE/PHD"/>
</dbReference>
<organism evidence="15 16">
    <name type="scientific">Symbiodinium microadriaticum</name>
    <name type="common">Dinoflagellate</name>
    <name type="synonym">Zooxanthella microadriatica</name>
    <dbReference type="NCBI Taxonomy" id="2951"/>
    <lineage>
        <taxon>Eukaryota</taxon>
        <taxon>Sar</taxon>
        <taxon>Alveolata</taxon>
        <taxon>Dinophyceae</taxon>
        <taxon>Suessiales</taxon>
        <taxon>Symbiodiniaceae</taxon>
        <taxon>Symbiodinium</taxon>
    </lineage>
</organism>
<dbReference type="Gene3D" id="3.30.40.10">
    <property type="entry name" value="Zinc/RING finger domain, C3HC4 (zinc finger)"/>
    <property type="match status" value="1"/>
</dbReference>
<keyword evidence="2 11" id="KW-0728">SH3 domain</keyword>
<evidence type="ECO:0000256" key="9">
    <source>
        <dbReference type="ARBA" id="ARBA00022843"/>
    </source>
</evidence>